<dbReference type="AlphaFoldDB" id="A0A1H2QQB1"/>
<gene>
    <name evidence="1" type="ORF">Heshes_10250</name>
    <name evidence="2" type="ORF">SAMN04489725_1026</name>
</gene>
<evidence type="ECO:0000313" key="2">
    <source>
        <dbReference type="EMBL" id="SDW09383.1"/>
    </source>
</evidence>
<name>A0A1H2QQB1_9BACL</name>
<organism evidence="2 3">
    <name type="scientific">Alicyclobacillus hesperidum</name>
    <dbReference type="NCBI Taxonomy" id="89784"/>
    <lineage>
        <taxon>Bacteria</taxon>
        <taxon>Bacillati</taxon>
        <taxon>Bacillota</taxon>
        <taxon>Bacilli</taxon>
        <taxon>Bacillales</taxon>
        <taxon>Alicyclobacillaceae</taxon>
        <taxon>Alicyclobacillus</taxon>
    </lineage>
</organism>
<dbReference type="Proteomes" id="UP001157137">
    <property type="component" value="Unassembled WGS sequence"/>
</dbReference>
<evidence type="ECO:0008006" key="4">
    <source>
        <dbReference type="Google" id="ProtNLM"/>
    </source>
</evidence>
<dbReference type="RefSeq" id="WP_040289688.1">
    <property type="nucleotide sequence ID" value="NZ_BSRA01000004.1"/>
</dbReference>
<reference evidence="2" key="1">
    <citation type="submission" date="2016-10" db="EMBL/GenBank/DDBJ databases">
        <authorList>
            <person name="de Groot N.N."/>
        </authorList>
    </citation>
    <scope>NUCLEOTIDE SEQUENCE [LARGE SCALE GENOMIC DNA]</scope>
    <source>
        <strain evidence="2">DSM 12489</strain>
    </source>
</reference>
<evidence type="ECO:0000313" key="3">
    <source>
        <dbReference type="Proteomes" id="UP000182589"/>
    </source>
</evidence>
<sequence length="268" mass="31204">MSFVQAAQFEQRFWLQVLGDHARFIHDSLSVDEEKELTTSQYFIQEYDALLHTVNTIVPDPAAHIQLSKESLALTRKLRAFKLHLLRRHLTGRIKTYLPPTFINHMLNELDEYLRILHHLRKGEVPETQHPLHHHVLWLQDAMGHAATLQDDVDPAEYQLAKRSYAFRKQFEAYYLKAIELAGYLRTKLREFPALNRFNLEVGMELTLFQEFLNELEELRLSDQALGVLAPLLPDHMAREELYYLTKLAEVTELAAPVGDPTKPRVNS</sequence>
<accession>A0A1H2QQB1</accession>
<evidence type="ECO:0000313" key="1">
    <source>
        <dbReference type="EMBL" id="GLV13341.1"/>
    </source>
</evidence>
<reference evidence="1" key="3">
    <citation type="submission" date="2023-02" db="EMBL/GenBank/DDBJ databases">
        <title>Proposal of a novel subspecies: Alicyclobacillus hesperidum subspecies aegle.</title>
        <authorList>
            <person name="Goto K."/>
            <person name="Fujii T."/>
            <person name="Yasui K."/>
            <person name="Mochida K."/>
            <person name="Kato-Tanaka Y."/>
            <person name="Morohoshi S."/>
            <person name="An S.Y."/>
            <person name="Kasai H."/>
            <person name="Yokota A."/>
        </authorList>
    </citation>
    <scope>NUCLEOTIDE SEQUENCE</scope>
    <source>
        <strain evidence="1">DSM 12766</strain>
    </source>
</reference>
<proteinExistence type="predicted"/>
<dbReference type="SUPFAM" id="SSF158430">
    <property type="entry name" value="Bacillus cereus metalloprotein-like"/>
    <property type="match status" value="2"/>
</dbReference>
<dbReference type="EMBL" id="BSRA01000004">
    <property type="protein sequence ID" value="GLV13341.1"/>
    <property type="molecule type" value="Genomic_DNA"/>
</dbReference>
<dbReference type="EMBL" id="FNOJ01000002">
    <property type="protein sequence ID" value="SDW09383.1"/>
    <property type="molecule type" value="Genomic_DNA"/>
</dbReference>
<dbReference type="Gene3D" id="1.20.1260.120">
    <property type="entry name" value="Protein of unknown function DUF2935"/>
    <property type="match status" value="1"/>
</dbReference>
<protein>
    <recommendedName>
        <fullName evidence="4">DUF2935 domain-containing protein</fullName>
    </recommendedName>
</protein>
<dbReference type="InterPro" id="IPR021328">
    <property type="entry name" value="CotB-like"/>
</dbReference>
<dbReference type="Pfam" id="PF11155">
    <property type="entry name" value="DUF2935"/>
    <property type="match status" value="2"/>
</dbReference>
<keyword evidence="3" id="KW-1185">Reference proteome</keyword>
<dbReference type="STRING" id="89784.SAMN04489725_1026"/>
<dbReference type="Proteomes" id="UP000182589">
    <property type="component" value="Unassembled WGS sequence"/>
</dbReference>
<reference evidence="3" key="2">
    <citation type="submission" date="2016-10" db="EMBL/GenBank/DDBJ databases">
        <authorList>
            <person name="Varghese N."/>
        </authorList>
    </citation>
    <scope>NUCLEOTIDE SEQUENCE [LARGE SCALE GENOMIC DNA]</scope>
    <source>
        <strain evidence="3">DSM 12489</strain>
    </source>
</reference>